<dbReference type="OrthoDB" id="421979at2759"/>
<dbReference type="GO" id="GO:0012505">
    <property type="term" value="C:endomembrane system"/>
    <property type="evidence" value="ECO:0007669"/>
    <property type="project" value="UniProtKB-SubCell"/>
</dbReference>
<dbReference type="RefSeq" id="XP_031557357.1">
    <property type="nucleotide sequence ID" value="XM_031701497.1"/>
</dbReference>
<dbReference type="PANTHER" id="PTHR10811">
    <property type="entry name" value="FRINGE-RELATED"/>
    <property type="match status" value="1"/>
</dbReference>
<evidence type="ECO:0000256" key="3">
    <source>
        <dbReference type="ARBA" id="ARBA00022676"/>
    </source>
</evidence>
<evidence type="ECO:0000259" key="11">
    <source>
        <dbReference type="Pfam" id="PF02434"/>
    </source>
</evidence>
<sequence length="481" mass="54564">MAKEFLALIALFLQWQISFESQEYEADDPRNAFEFGALTKSDAENSTSQSSLGIEDIVMIVRTQSNSFHKKKAKIFLNHIKDQLKPEDKEKLVVKMVHQNWAPFGAWTIFPMLTKLNEEFSESKSWIFFCEEDTIIDLPALLKVLQRFNKSQPLFLGHGIQDHYPAIIHHFAFAENPSKFSFPDFSAGWAISSSLLKMLSSRLEKNPMKSDFTIDVQHEVAMYIWNDGKGISLTDVPEFCTSKPGEDKLCATSFNSTPFDCGEVSLDDIFFAVKTTQKFHKTRVPIVKDTLGLHAKHLVYYSETEDPDVPTENIGVPNTEMGHCAKLQAIIERSSKDKRFNKKPWLVVVDDDTIMSAPRMQRLLACYDPKEVILLGERYGYGVTTGFGYEYVTGGGGMVLSRAAINAIIESGCSCWEQNSPDDMWLGNCFRNIGVPIIHSPAFHQTRPIEYVPSLLAHQTPVSFHKHYENDPLAVYRDYLS</sequence>
<evidence type="ECO:0000256" key="7">
    <source>
        <dbReference type="ARBA" id="ARBA00022989"/>
    </source>
</evidence>
<feature type="signal peptide" evidence="10">
    <location>
        <begin position="1"/>
        <end position="21"/>
    </location>
</feature>
<feature type="chain" id="PRO_5027672467" evidence="10">
    <location>
        <begin position="22"/>
        <end position="481"/>
    </location>
</feature>
<evidence type="ECO:0000256" key="1">
    <source>
        <dbReference type="ARBA" id="ARBA00004606"/>
    </source>
</evidence>
<keyword evidence="6" id="KW-0735">Signal-anchor</keyword>
<keyword evidence="3" id="KW-0328">Glycosyltransferase</keyword>
<evidence type="ECO:0000256" key="9">
    <source>
        <dbReference type="ARBA" id="ARBA00037847"/>
    </source>
</evidence>
<keyword evidence="8" id="KW-0472">Membrane</keyword>
<dbReference type="GeneID" id="116293990"/>
<evidence type="ECO:0000256" key="8">
    <source>
        <dbReference type="ARBA" id="ARBA00023136"/>
    </source>
</evidence>
<dbReference type="KEGG" id="aten:116293990"/>
<gene>
    <name evidence="13" type="primary">LOC116293990</name>
</gene>
<keyword evidence="5" id="KW-0812">Transmembrane</keyword>
<feature type="domain" description="Fringe-like glycosyltransferase" evidence="11">
    <location>
        <begin position="59"/>
        <end position="241"/>
    </location>
</feature>
<reference evidence="13" key="1">
    <citation type="submission" date="2025-08" db="UniProtKB">
        <authorList>
            <consortium name="RefSeq"/>
        </authorList>
    </citation>
    <scope>IDENTIFICATION</scope>
    <source>
        <tissue evidence="13">Tentacle</tissue>
    </source>
</reference>
<comment type="similarity">
    <text evidence="2">Belongs to the glycosyltransferase 31 family.</text>
</comment>
<evidence type="ECO:0000256" key="6">
    <source>
        <dbReference type="ARBA" id="ARBA00022968"/>
    </source>
</evidence>
<comment type="subcellular location">
    <subcellularLocation>
        <location evidence="9">Endomembrane system</location>
        <topology evidence="9">Single-pass membrane protein</topology>
    </subcellularLocation>
    <subcellularLocation>
        <location evidence="1">Membrane</location>
        <topology evidence="1">Single-pass type II membrane protein</topology>
    </subcellularLocation>
</comment>
<dbReference type="InterPro" id="IPR003378">
    <property type="entry name" value="Fringe-like_glycosylTrfase"/>
</dbReference>
<organism evidence="12 13">
    <name type="scientific">Actinia tenebrosa</name>
    <name type="common">Australian red waratah sea anemone</name>
    <dbReference type="NCBI Taxonomy" id="6105"/>
    <lineage>
        <taxon>Eukaryota</taxon>
        <taxon>Metazoa</taxon>
        <taxon>Cnidaria</taxon>
        <taxon>Anthozoa</taxon>
        <taxon>Hexacorallia</taxon>
        <taxon>Actiniaria</taxon>
        <taxon>Actiniidae</taxon>
        <taxon>Actinia</taxon>
    </lineage>
</organism>
<feature type="domain" description="Fringe-like glycosyltransferase" evidence="11">
    <location>
        <begin position="263"/>
        <end position="469"/>
    </location>
</feature>
<dbReference type="AlphaFoldDB" id="A0A6P8HXN7"/>
<dbReference type="Proteomes" id="UP000515163">
    <property type="component" value="Unplaced"/>
</dbReference>
<evidence type="ECO:0000256" key="2">
    <source>
        <dbReference type="ARBA" id="ARBA00008661"/>
    </source>
</evidence>
<dbReference type="InParanoid" id="A0A6P8HXN7"/>
<evidence type="ECO:0000256" key="5">
    <source>
        <dbReference type="ARBA" id="ARBA00022692"/>
    </source>
</evidence>
<accession>A0A6P8HXN7</accession>
<evidence type="ECO:0000313" key="13">
    <source>
        <dbReference type="RefSeq" id="XP_031557357.1"/>
    </source>
</evidence>
<evidence type="ECO:0000256" key="10">
    <source>
        <dbReference type="SAM" id="SignalP"/>
    </source>
</evidence>
<evidence type="ECO:0000256" key="4">
    <source>
        <dbReference type="ARBA" id="ARBA00022679"/>
    </source>
</evidence>
<dbReference type="Gene3D" id="3.90.550.50">
    <property type="match status" value="2"/>
</dbReference>
<dbReference type="GO" id="GO:0016020">
    <property type="term" value="C:membrane"/>
    <property type="evidence" value="ECO:0007669"/>
    <property type="project" value="UniProtKB-SubCell"/>
</dbReference>
<dbReference type="FunCoup" id="A0A6P8HXN7">
    <property type="interactions" value="425"/>
</dbReference>
<keyword evidence="12" id="KW-1185">Reference proteome</keyword>
<protein>
    <submittedName>
        <fullName evidence="13">Beta-1,3-glucosyltransferase-like</fullName>
    </submittedName>
</protein>
<keyword evidence="4" id="KW-0808">Transferase</keyword>
<evidence type="ECO:0000313" key="12">
    <source>
        <dbReference type="Proteomes" id="UP000515163"/>
    </source>
</evidence>
<dbReference type="FunFam" id="3.90.550.50:FF:000008">
    <property type="entry name" value="Beta-1,3-glucosyltransferase"/>
    <property type="match status" value="1"/>
</dbReference>
<keyword evidence="7" id="KW-1133">Transmembrane helix</keyword>
<proteinExistence type="inferred from homology"/>
<keyword evidence="10" id="KW-0732">Signal</keyword>
<dbReference type="FunFam" id="3.90.550.50:FF:000070">
    <property type="entry name" value="Beta-1,3-glucosyltransferase-like Protein"/>
    <property type="match status" value="1"/>
</dbReference>
<name>A0A6P8HXN7_ACTTE</name>
<dbReference type="GO" id="GO:0016757">
    <property type="term" value="F:glycosyltransferase activity"/>
    <property type="evidence" value="ECO:0007669"/>
    <property type="project" value="UniProtKB-KW"/>
</dbReference>
<dbReference type="Pfam" id="PF02434">
    <property type="entry name" value="Fringe"/>
    <property type="match status" value="2"/>
</dbReference>